<keyword evidence="2" id="KW-1185">Reference proteome</keyword>
<evidence type="ECO:0000313" key="1">
    <source>
        <dbReference type="EMBL" id="KAF0552075.1"/>
    </source>
</evidence>
<accession>A0A8H4B155</accession>
<reference evidence="1 2" key="1">
    <citation type="journal article" date="2019" name="Environ. Microbiol.">
        <title>At the nexus of three kingdoms: the genome of the mycorrhizal fungus Gigaspora margarita provides insights into plant, endobacterial and fungal interactions.</title>
        <authorList>
            <person name="Venice F."/>
            <person name="Ghignone S."/>
            <person name="Salvioli di Fossalunga A."/>
            <person name="Amselem J."/>
            <person name="Novero M."/>
            <person name="Xianan X."/>
            <person name="Sedzielewska Toro K."/>
            <person name="Morin E."/>
            <person name="Lipzen A."/>
            <person name="Grigoriev I.V."/>
            <person name="Henrissat B."/>
            <person name="Martin F.M."/>
            <person name="Bonfante P."/>
        </authorList>
    </citation>
    <scope>NUCLEOTIDE SEQUENCE [LARGE SCALE GENOMIC DNA]</scope>
    <source>
        <strain evidence="1 2">BEG34</strain>
    </source>
</reference>
<proteinExistence type="predicted"/>
<gene>
    <name evidence="1" type="ORF">F8M41_022681</name>
</gene>
<dbReference type="InterPro" id="IPR015915">
    <property type="entry name" value="Kelch-typ_b-propeller"/>
</dbReference>
<name>A0A8H4B155_GIGMA</name>
<dbReference type="SUPFAM" id="SSF50965">
    <property type="entry name" value="Galactose oxidase, central domain"/>
    <property type="match status" value="1"/>
</dbReference>
<protein>
    <submittedName>
        <fullName evidence="1">Galactose oxidase</fullName>
    </submittedName>
</protein>
<comment type="caution">
    <text evidence="1">The sequence shown here is derived from an EMBL/GenBank/DDBJ whole genome shotgun (WGS) entry which is preliminary data.</text>
</comment>
<dbReference type="OrthoDB" id="432528at2759"/>
<organism evidence="1 2">
    <name type="scientific">Gigaspora margarita</name>
    <dbReference type="NCBI Taxonomy" id="4874"/>
    <lineage>
        <taxon>Eukaryota</taxon>
        <taxon>Fungi</taxon>
        <taxon>Fungi incertae sedis</taxon>
        <taxon>Mucoromycota</taxon>
        <taxon>Glomeromycotina</taxon>
        <taxon>Glomeromycetes</taxon>
        <taxon>Diversisporales</taxon>
        <taxon>Gigasporaceae</taxon>
        <taxon>Gigaspora</taxon>
    </lineage>
</organism>
<evidence type="ECO:0000313" key="2">
    <source>
        <dbReference type="Proteomes" id="UP000439903"/>
    </source>
</evidence>
<dbReference type="InterPro" id="IPR011043">
    <property type="entry name" value="Gal_Oxase/kelch_b-propeller"/>
</dbReference>
<dbReference type="Proteomes" id="UP000439903">
    <property type="component" value="Unassembled WGS sequence"/>
</dbReference>
<dbReference type="AlphaFoldDB" id="A0A8H4B155"/>
<dbReference type="EMBL" id="WTPW01000072">
    <property type="protein sequence ID" value="KAF0552075.1"/>
    <property type="molecule type" value="Genomic_DNA"/>
</dbReference>
<dbReference type="Gene3D" id="2.120.10.80">
    <property type="entry name" value="Kelch-type beta propeller"/>
    <property type="match status" value="1"/>
</dbReference>
<sequence>MIFGFDSLESTWSLNNASNAPQNIYGYCAITLPDEPILYIGGTFRDALEGVPMNKNTNGPTPPSRLGFSAVLTSDKHIIIFGGVSEDIDVNVFGDLWNLDIETYQW</sequence>